<keyword evidence="9" id="KW-0131">Cell cycle</keyword>
<organism evidence="12 13">
    <name type="scientific">Oryzias melastigma</name>
    <name type="common">Marine medaka</name>
    <dbReference type="NCBI Taxonomy" id="30732"/>
    <lineage>
        <taxon>Eukaryota</taxon>
        <taxon>Metazoa</taxon>
        <taxon>Chordata</taxon>
        <taxon>Craniata</taxon>
        <taxon>Vertebrata</taxon>
        <taxon>Euteleostomi</taxon>
        <taxon>Actinopterygii</taxon>
        <taxon>Neopterygii</taxon>
        <taxon>Teleostei</taxon>
        <taxon>Neoteleostei</taxon>
        <taxon>Acanthomorphata</taxon>
        <taxon>Ovalentaria</taxon>
        <taxon>Atherinomorphae</taxon>
        <taxon>Beloniformes</taxon>
        <taxon>Adrianichthyidae</taxon>
        <taxon>Oryziinae</taxon>
        <taxon>Oryzias</taxon>
    </lineage>
</organism>
<comment type="similarity">
    <text evidence="2">Belongs to the mis12 family.</text>
</comment>
<evidence type="ECO:0000256" key="7">
    <source>
        <dbReference type="ARBA" id="ARBA00022838"/>
    </source>
</evidence>
<evidence type="ECO:0000256" key="8">
    <source>
        <dbReference type="ARBA" id="ARBA00023054"/>
    </source>
</evidence>
<dbReference type="GO" id="GO:0000070">
    <property type="term" value="P:mitotic sister chromatid segregation"/>
    <property type="evidence" value="ECO:0007669"/>
    <property type="project" value="TreeGrafter"/>
</dbReference>
<protein>
    <recommendedName>
        <fullName evidence="3">Protein MIS12 homolog</fullName>
    </recommendedName>
</protein>
<dbReference type="GO" id="GO:0051301">
    <property type="term" value="P:cell division"/>
    <property type="evidence" value="ECO:0007669"/>
    <property type="project" value="UniProtKB-KW"/>
</dbReference>
<evidence type="ECO:0000313" key="13">
    <source>
        <dbReference type="Proteomes" id="UP000646548"/>
    </source>
</evidence>
<evidence type="ECO:0000256" key="6">
    <source>
        <dbReference type="ARBA" id="ARBA00022776"/>
    </source>
</evidence>
<keyword evidence="4" id="KW-0158">Chromosome</keyword>
<comment type="caution">
    <text evidence="12">The sequence shown here is derived from an EMBL/GenBank/DDBJ whole genome shotgun (WGS) entry which is preliminary data.</text>
</comment>
<dbReference type="GO" id="GO:0051382">
    <property type="term" value="P:kinetochore assembly"/>
    <property type="evidence" value="ECO:0007669"/>
    <property type="project" value="TreeGrafter"/>
</dbReference>
<feature type="coiled-coil region" evidence="11">
    <location>
        <begin position="168"/>
        <end position="195"/>
    </location>
</feature>
<comment type="subcellular location">
    <subcellularLocation>
        <location evidence="1">Chromosome</location>
        <location evidence="1">Centromere</location>
        <location evidence="1">Kinetochore</location>
    </subcellularLocation>
</comment>
<evidence type="ECO:0000256" key="5">
    <source>
        <dbReference type="ARBA" id="ARBA00022618"/>
    </source>
</evidence>
<evidence type="ECO:0000256" key="11">
    <source>
        <dbReference type="SAM" id="Coils"/>
    </source>
</evidence>
<evidence type="ECO:0000256" key="9">
    <source>
        <dbReference type="ARBA" id="ARBA00023306"/>
    </source>
</evidence>
<gene>
    <name evidence="12" type="ORF">FQA47_006773</name>
</gene>
<dbReference type="GO" id="GO:0000444">
    <property type="term" value="C:MIS12/MIND type complex"/>
    <property type="evidence" value="ECO:0007669"/>
    <property type="project" value="TreeGrafter"/>
</dbReference>
<proteinExistence type="inferred from homology"/>
<dbReference type="PANTHER" id="PTHR14527">
    <property type="entry name" value="PROTEIN MIS12 HOMOLOG"/>
    <property type="match status" value="1"/>
</dbReference>
<dbReference type="GO" id="GO:0005634">
    <property type="term" value="C:nucleus"/>
    <property type="evidence" value="ECO:0007669"/>
    <property type="project" value="InterPro"/>
</dbReference>
<evidence type="ECO:0000256" key="3">
    <source>
        <dbReference type="ARBA" id="ARBA00013793"/>
    </source>
</evidence>
<evidence type="ECO:0000256" key="4">
    <source>
        <dbReference type="ARBA" id="ARBA00022454"/>
    </source>
</evidence>
<evidence type="ECO:0000313" key="12">
    <source>
        <dbReference type="EMBL" id="KAF6731151.1"/>
    </source>
</evidence>
<dbReference type="Pfam" id="PF05859">
    <property type="entry name" value="Mis12"/>
    <property type="match status" value="1"/>
</dbReference>
<dbReference type="InterPro" id="IPR008685">
    <property type="entry name" value="Centromere_Mis12"/>
</dbReference>
<name>A0A834FE08_ORYME</name>
<reference evidence="12" key="1">
    <citation type="journal article" name="BMC Genomics">
        <title>Long-read sequencing and de novo genome assembly of marine medaka (Oryzias melastigma).</title>
        <authorList>
            <person name="Liang P."/>
            <person name="Saqib H.S.A."/>
            <person name="Ni X."/>
            <person name="Shen Y."/>
        </authorList>
    </citation>
    <scope>NUCLEOTIDE SEQUENCE</scope>
    <source>
        <strain evidence="12">Bigg-433</strain>
    </source>
</reference>
<dbReference type="Proteomes" id="UP000646548">
    <property type="component" value="Unassembled WGS sequence"/>
</dbReference>
<keyword evidence="6" id="KW-0498">Mitosis</keyword>
<dbReference type="AlphaFoldDB" id="A0A834FE08"/>
<dbReference type="EMBL" id="WKFB01000218">
    <property type="protein sequence ID" value="KAF6731151.1"/>
    <property type="molecule type" value="Genomic_DNA"/>
</dbReference>
<evidence type="ECO:0000256" key="1">
    <source>
        <dbReference type="ARBA" id="ARBA00004629"/>
    </source>
</evidence>
<evidence type="ECO:0000256" key="2">
    <source>
        <dbReference type="ARBA" id="ARBA00008643"/>
    </source>
</evidence>
<keyword evidence="7" id="KW-0995">Kinetochore</keyword>
<dbReference type="PANTHER" id="PTHR14527:SF2">
    <property type="entry name" value="PROTEIN MIS12 HOMOLOG"/>
    <property type="match status" value="1"/>
</dbReference>
<keyword evidence="10" id="KW-0137">Centromere</keyword>
<evidence type="ECO:0000256" key="10">
    <source>
        <dbReference type="ARBA" id="ARBA00023328"/>
    </source>
</evidence>
<sequence length="243" mass="28081">MRSTEGWRYSVIAIVTSLNSVTREEELNMAREENLPSSSLKLYETQFFGFTPQTCMLRIFSAFQDSLYDILLVVEKVCVRQLSKGDSGGPDEEALRVQARECNRKLQQFLEERFKQLFERMEALLLNKCFTVPQNVLLPEDQPHKNYPQDLQEGLKMESTLADLHKAYQAEVCAKQALEAELEEQKEVQKQLEGILTWIQELQAAWSKEGNGNFQESFRFVMESVNKLQKVTKKVLISSKNSK</sequence>
<keyword evidence="8 11" id="KW-0175">Coiled coil</keyword>
<keyword evidence="5" id="KW-0132">Cell division</keyword>
<accession>A0A834FE08</accession>